<dbReference type="Pfam" id="PF13175">
    <property type="entry name" value="AAA_15"/>
    <property type="match status" value="1"/>
</dbReference>
<evidence type="ECO:0000313" key="3">
    <source>
        <dbReference type="Proteomes" id="UP000076595"/>
    </source>
</evidence>
<geneLocation type="plasmid" evidence="2 3">
    <name>unnamed2</name>
</geneLocation>
<dbReference type="SUPFAM" id="SSF52540">
    <property type="entry name" value="P-loop containing nucleoside triphosphate hydrolases"/>
    <property type="match status" value="1"/>
</dbReference>
<dbReference type="Proteomes" id="UP000076595">
    <property type="component" value="Plasmid unnamed2"/>
</dbReference>
<name>A0ABN4NX85_9PROT</name>
<reference evidence="2 3" key="1">
    <citation type="submission" date="2015-03" db="EMBL/GenBank/DDBJ databases">
        <title>Genome study of Acetobacter sp. SLV-7.</title>
        <authorList>
            <person name="Cho G.Y."/>
            <person name="Jeon C.O."/>
        </authorList>
    </citation>
    <scope>NUCLEOTIDE SEQUENCE [LARGE SCALE GENOMIC DNA]</scope>
    <source>
        <strain evidence="2 3">SLV-7</strain>
        <plasmid evidence="2 3">unnamed2</plasmid>
    </source>
</reference>
<accession>A0ABN4NX85</accession>
<keyword evidence="3" id="KW-1185">Reference proteome</keyword>
<sequence length="474" mass="53730">MNISIKISNGVSAVCGINGSGKSTLFSVLSRSVYKNALRSYFSKDGSDQTEIVFEFNGKTNIWKKKINWVREDNGDSEIFFSGIYEASIIFGNRFSDAQTSSKRNSLHIKPIDLCDADDFVYKNLGKILKNSEMYYDQLKKVKSKKRASELGFKGIPYVLYKNGETIHQTMMSSGEFLLLGLLNYIYDRVKYNKSKNLNQISLILLDEAELALHPSAQDRLIIFLNKLSKEENLCVIFSTHSTQILGSIHPSNIFYLDNSIDNSTKIINPCYPAYASRTIYRPDGFDFVILVEDDLAKNVVDKILNDEQLKSGRLIRILSCGGWEKVLDLHKELQISKLAGDRCQIISILDADIKDQCEQKASIYGNLKKTFLPIESIEKFIYKNAITSPDQELIRAIGDQFFAVRPFQEIISDYSSDARTKPDSTGKNFFTVMVACAEEQGIERIIFKTKICEFIAKSVDTNRFSSTVIRLLT</sequence>
<feature type="domain" description="Endonuclease GajA/Old nuclease/RecF-like AAA" evidence="1">
    <location>
        <begin position="163"/>
        <end position="245"/>
    </location>
</feature>
<evidence type="ECO:0000259" key="1">
    <source>
        <dbReference type="Pfam" id="PF13175"/>
    </source>
</evidence>
<dbReference type="InterPro" id="IPR051396">
    <property type="entry name" value="Bact_Antivir_Def_Nuclease"/>
</dbReference>
<keyword evidence="2" id="KW-0614">Plasmid</keyword>
<proteinExistence type="predicted"/>
<organism evidence="2 3">
    <name type="scientific">Acetobacter oryzifermentans</name>
    <dbReference type="NCBI Taxonomy" id="1633874"/>
    <lineage>
        <taxon>Bacteria</taxon>
        <taxon>Pseudomonadati</taxon>
        <taxon>Pseudomonadota</taxon>
        <taxon>Alphaproteobacteria</taxon>
        <taxon>Acetobacterales</taxon>
        <taxon>Acetobacteraceae</taxon>
        <taxon>Acetobacter</taxon>
    </lineage>
</organism>
<dbReference type="InterPro" id="IPR027417">
    <property type="entry name" value="P-loop_NTPase"/>
</dbReference>
<dbReference type="Gene3D" id="3.40.50.300">
    <property type="entry name" value="P-loop containing nucleotide triphosphate hydrolases"/>
    <property type="match status" value="1"/>
</dbReference>
<dbReference type="PANTHER" id="PTHR43581:SF2">
    <property type="entry name" value="EXCINUCLEASE ATPASE SUBUNIT"/>
    <property type="match status" value="1"/>
</dbReference>
<dbReference type="InterPro" id="IPR041685">
    <property type="entry name" value="AAA_GajA/Old/RecF-like"/>
</dbReference>
<gene>
    <name evidence="2" type="ORF">WG31_14635</name>
</gene>
<dbReference type="EMBL" id="CP011122">
    <property type="protein sequence ID" value="ANA15343.1"/>
    <property type="molecule type" value="Genomic_DNA"/>
</dbReference>
<dbReference type="PANTHER" id="PTHR43581">
    <property type="entry name" value="ATP/GTP PHOSPHATASE"/>
    <property type="match status" value="1"/>
</dbReference>
<protein>
    <recommendedName>
        <fullName evidence="1">Endonuclease GajA/Old nuclease/RecF-like AAA domain-containing protein</fullName>
    </recommendedName>
</protein>
<evidence type="ECO:0000313" key="2">
    <source>
        <dbReference type="EMBL" id="ANA15343.1"/>
    </source>
</evidence>